<sequence>MFVKMNILDIVKNNFKTFVDARSGKIIKKDITVFIIIPLIISILVLYSGFSLGKENSNIFLTAFSIFSALLFNMLFILFDIISKTVKENDQSTETRRLKVKLLKETFTNISFTVLLSVGIVISLLFFVIFIDHKDMELFDILQYKITLNGIVSLIVIYLITMFSMSFLMVLKRIDILLSNEI</sequence>
<proteinExistence type="predicted"/>
<evidence type="ECO:0000256" key="1">
    <source>
        <dbReference type="SAM" id="Phobius"/>
    </source>
</evidence>
<keyword evidence="3" id="KW-1185">Reference proteome</keyword>
<evidence type="ECO:0000313" key="2">
    <source>
        <dbReference type="EMBL" id="QOY51396.1"/>
    </source>
</evidence>
<gene>
    <name evidence="2" type="ORF">HUE88_09730</name>
</gene>
<name>A0A7S7LTT2_9BACT</name>
<protein>
    <submittedName>
        <fullName evidence="2">Uncharacterized protein</fullName>
    </submittedName>
</protein>
<feature type="transmembrane region" description="Helical" evidence="1">
    <location>
        <begin position="151"/>
        <end position="171"/>
    </location>
</feature>
<reference evidence="2 3" key="1">
    <citation type="submission" date="2020-05" db="EMBL/GenBank/DDBJ databases">
        <title>Sulfurimonas marisnigri, sp. nov., and Sulfurimonas baltica, sp. nov., manganese oxide reducing chemolithoautotrophs of the class Epsilonproteobacteria isolated from the pelagic redoxclines of the Black and Baltic Seas and emended description of the genus Sulfurimonas.</title>
        <authorList>
            <person name="Henkel J.V."/>
            <person name="Laudan C."/>
            <person name="Werner J."/>
            <person name="Neu T."/>
            <person name="Plewe S."/>
            <person name="Sproer C."/>
            <person name="Bunk B."/>
            <person name="Schulz-Vogt H.N."/>
        </authorList>
    </citation>
    <scope>NUCLEOTIDE SEQUENCE [LARGE SCALE GENOMIC DNA]</scope>
    <source>
        <strain evidence="2 3">GD2</strain>
    </source>
</reference>
<feature type="transmembrane region" description="Helical" evidence="1">
    <location>
        <begin position="31"/>
        <end position="53"/>
    </location>
</feature>
<organism evidence="2 3">
    <name type="scientific">Candidatus Sulfurimonas baltica</name>
    <dbReference type="NCBI Taxonomy" id="2740404"/>
    <lineage>
        <taxon>Bacteria</taxon>
        <taxon>Pseudomonadati</taxon>
        <taxon>Campylobacterota</taxon>
        <taxon>Epsilonproteobacteria</taxon>
        <taxon>Campylobacterales</taxon>
        <taxon>Sulfurimonadaceae</taxon>
        <taxon>Sulfurimonas</taxon>
    </lineage>
</organism>
<accession>A0A7S7LTT2</accession>
<dbReference type="KEGG" id="sbal:HUE88_09730"/>
<feature type="transmembrane region" description="Helical" evidence="1">
    <location>
        <begin position="106"/>
        <end position="131"/>
    </location>
</feature>
<dbReference type="Proteomes" id="UP000593994">
    <property type="component" value="Chromosome"/>
</dbReference>
<dbReference type="EMBL" id="CP054492">
    <property type="protein sequence ID" value="QOY51396.1"/>
    <property type="molecule type" value="Genomic_DNA"/>
</dbReference>
<keyword evidence="1" id="KW-1133">Transmembrane helix</keyword>
<feature type="transmembrane region" description="Helical" evidence="1">
    <location>
        <begin position="59"/>
        <end position="79"/>
    </location>
</feature>
<keyword evidence="1" id="KW-0812">Transmembrane</keyword>
<keyword evidence="1" id="KW-0472">Membrane</keyword>
<dbReference type="AlphaFoldDB" id="A0A7S7LTT2"/>
<evidence type="ECO:0000313" key="3">
    <source>
        <dbReference type="Proteomes" id="UP000593994"/>
    </source>
</evidence>
<dbReference type="RefSeq" id="WP_194368531.1">
    <property type="nucleotide sequence ID" value="NZ_CP054492.1"/>
</dbReference>